<feature type="domain" description="Major facilitator superfamily (MFS) profile" evidence="7">
    <location>
        <begin position="1"/>
        <end position="389"/>
    </location>
</feature>
<name>A0A098LEB7_9BACT</name>
<evidence type="ECO:0000256" key="4">
    <source>
        <dbReference type="ARBA" id="ARBA00022989"/>
    </source>
</evidence>
<evidence type="ECO:0000259" key="7">
    <source>
        <dbReference type="PROSITE" id="PS50850"/>
    </source>
</evidence>
<feature type="transmembrane region" description="Helical" evidence="6">
    <location>
        <begin position="68"/>
        <end position="86"/>
    </location>
</feature>
<keyword evidence="9" id="KW-1185">Reference proteome</keyword>
<feature type="transmembrane region" description="Helical" evidence="6">
    <location>
        <begin position="239"/>
        <end position="257"/>
    </location>
</feature>
<feature type="transmembrane region" description="Helical" evidence="6">
    <location>
        <begin position="92"/>
        <end position="113"/>
    </location>
</feature>
<sequence>MIAMLAILQFTVILDFMVLSPLGVILLKELNMKTSQFGLVVSGYAISAGIAGIMAAGFADKYDRKKMLMFFYIGFIVGTVFCALATDFLSLLIARIVTGLFGGVLSSIGFAIITDLFKMEVRGRVMGFVQMAFSVSQVLGIPVGLYLANHLNWHAPFWMIAGLGVIIGVILFTYMKPVNEHLKIKSDRNALYLLAKTFSNIPYLKAFASTTLLATGGFMIMPFASAFTTNNLGISQEDLPILYGVTGIFSMIAGPFIGKYSDVLGKFNIFFIGTVLSIVTLLIYCHLGVTPLWLLIVINIFMFFGITARIISSSALMTGIPNPDDRGAFMSINSAVQQISGGIGSGIAGLIVVQTSVGKILHYDILGYVVTVAMIIALVAIYYVNKQVEEKQKNVLKSTGNQQKIAVG</sequence>
<proteinExistence type="predicted"/>
<feature type="transmembrane region" description="Helical" evidence="6">
    <location>
        <begin position="7"/>
        <end position="27"/>
    </location>
</feature>
<dbReference type="PANTHER" id="PTHR43124">
    <property type="entry name" value="PURINE EFFLUX PUMP PBUE"/>
    <property type="match status" value="1"/>
</dbReference>
<organism evidence="8 9">
    <name type="scientific">Sporocytophaga myxococcoides</name>
    <dbReference type="NCBI Taxonomy" id="153721"/>
    <lineage>
        <taxon>Bacteria</taxon>
        <taxon>Pseudomonadati</taxon>
        <taxon>Bacteroidota</taxon>
        <taxon>Cytophagia</taxon>
        <taxon>Cytophagales</taxon>
        <taxon>Cytophagaceae</taxon>
        <taxon>Sporocytophaga</taxon>
    </lineage>
</organism>
<feature type="transmembrane region" description="Helical" evidence="6">
    <location>
        <begin position="365"/>
        <end position="384"/>
    </location>
</feature>
<dbReference type="PROSITE" id="PS50850">
    <property type="entry name" value="MFS"/>
    <property type="match status" value="1"/>
</dbReference>
<dbReference type="SUPFAM" id="SSF103473">
    <property type="entry name" value="MFS general substrate transporter"/>
    <property type="match status" value="1"/>
</dbReference>
<evidence type="ECO:0000313" key="8">
    <source>
        <dbReference type="EMBL" id="GAL85241.1"/>
    </source>
</evidence>
<gene>
    <name evidence="8" type="ORF">MYP_2470</name>
</gene>
<feature type="transmembrane region" description="Helical" evidence="6">
    <location>
        <begin position="39"/>
        <end position="59"/>
    </location>
</feature>
<dbReference type="GO" id="GO:0022857">
    <property type="term" value="F:transmembrane transporter activity"/>
    <property type="evidence" value="ECO:0007669"/>
    <property type="project" value="InterPro"/>
</dbReference>
<comment type="subcellular location">
    <subcellularLocation>
        <location evidence="1">Cell membrane</location>
        <topology evidence="1">Multi-pass membrane protein</topology>
    </subcellularLocation>
</comment>
<evidence type="ECO:0000256" key="2">
    <source>
        <dbReference type="ARBA" id="ARBA00022475"/>
    </source>
</evidence>
<evidence type="ECO:0000256" key="6">
    <source>
        <dbReference type="SAM" id="Phobius"/>
    </source>
</evidence>
<feature type="transmembrane region" description="Helical" evidence="6">
    <location>
        <begin position="332"/>
        <end position="353"/>
    </location>
</feature>
<dbReference type="Proteomes" id="UP000030185">
    <property type="component" value="Unassembled WGS sequence"/>
</dbReference>
<reference evidence="8 9" key="1">
    <citation type="submission" date="2014-09" db="EMBL/GenBank/DDBJ databases">
        <title>Sporocytophaga myxococcoides PG-01 genome sequencing.</title>
        <authorList>
            <person name="Liu L."/>
            <person name="Gao P.J."/>
            <person name="Chen G.J."/>
            <person name="Wang L.S."/>
        </authorList>
    </citation>
    <scope>NUCLEOTIDE SEQUENCE [LARGE SCALE GENOMIC DNA]</scope>
    <source>
        <strain evidence="8 9">PG-01</strain>
    </source>
</reference>
<keyword evidence="4 6" id="KW-1133">Transmembrane helix</keyword>
<feature type="transmembrane region" description="Helical" evidence="6">
    <location>
        <begin position="269"/>
        <end position="287"/>
    </location>
</feature>
<dbReference type="InterPro" id="IPR011701">
    <property type="entry name" value="MFS"/>
</dbReference>
<evidence type="ECO:0000313" key="9">
    <source>
        <dbReference type="Proteomes" id="UP000030185"/>
    </source>
</evidence>
<protein>
    <submittedName>
        <fullName evidence="8">Arabinose efflux permease family protein</fullName>
    </submittedName>
</protein>
<keyword evidence="3 6" id="KW-0812">Transmembrane</keyword>
<dbReference type="InterPro" id="IPR050189">
    <property type="entry name" value="MFS_Efflux_Transporters"/>
</dbReference>
<keyword evidence="2" id="KW-1003">Cell membrane</keyword>
<feature type="transmembrane region" description="Helical" evidence="6">
    <location>
        <begin position="293"/>
        <end position="311"/>
    </location>
</feature>
<dbReference type="Gene3D" id="1.20.1250.20">
    <property type="entry name" value="MFS general substrate transporter like domains"/>
    <property type="match status" value="1"/>
</dbReference>
<evidence type="ECO:0000256" key="3">
    <source>
        <dbReference type="ARBA" id="ARBA00022692"/>
    </source>
</evidence>
<keyword evidence="5 6" id="KW-0472">Membrane</keyword>
<feature type="transmembrane region" description="Helical" evidence="6">
    <location>
        <begin position="153"/>
        <end position="175"/>
    </location>
</feature>
<dbReference type="CDD" id="cd17324">
    <property type="entry name" value="MFS_NepI_like"/>
    <property type="match status" value="1"/>
</dbReference>
<dbReference type="EMBL" id="BBLT01000004">
    <property type="protein sequence ID" value="GAL85241.1"/>
    <property type="molecule type" value="Genomic_DNA"/>
</dbReference>
<dbReference type="STRING" id="153721.MYP_2470"/>
<dbReference type="AlphaFoldDB" id="A0A098LEB7"/>
<comment type="caution">
    <text evidence="8">The sequence shown here is derived from an EMBL/GenBank/DDBJ whole genome shotgun (WGS) entry which is preliminary data.</text>
</comment>
<dbReference type="PANTHER" id="PTHR43124:SF3">
    <property type="entry name" value="CHLORAMPHENICOL EFFLUX PUMP RV0191"/>
    <property type="match status" value="1"/>
</dbReference>
<dbReference type="InterPro" id="IPR020846">
    <property type="entry name" value="MFS_dom"/>
</dbReference>
<accession>A0A098LEB7</accession>
<evidence type="ECO:0000256" key="1">
    <source>
        <dbReference type="ARBA" id="ARBA00004651"/>
    </source>
</evidence>
<feature type="transmembrane region" description="Helical" evidence="6">
    <location>
        <begin position="206"/>
        <end position="227"/>
    </location>
</feature>
<feature type="transmembrane region" description="Helical" evidence="6">
    <location>
        <begin position="125"/>
        <end position="147"/>
    </location>
</feature>
<dbReference type="GO" id="GO:0005886">
    <property type="term" value="C:plasma membrane"/>
    <property type="evidence" value="ECO:0007669"/>
    <property type="project" value="UniProtKB-SubCell"/>
</dbReference>
<dbReference type="Pfam" id="PF07690">
    <property type="entry name" value="MFS_1"/>
    <property type="match status" value="2"/>
</dbReference>
<dbReference type="InterPro" id="IPR036259">
    <property type="entry name" value="MFS_trans_sf"/>
</dbReference>
<evidence type="ECO:0000256" key="5">
    <source>
        <dbReference type="ARBA" id="ARBA00023136"/>
    </source>
</evidence>
<dbReference type="eggNOG" id="COG2814">
    <property type="taxonomic scope" value="Bacteria"/>
</dbReference>